<dbReference type="InterPro" id="IPR036108">
    <property type="entry name" value="4pyrrol_syn_uPrphyn_synt_sf"/>
</dbReference>
<dbReference type="Proteomes" id="UP000234530">
    <property type="component" value="Chromosome"/>
</dbReference>
<gene>
    <name evidence="2" type="ORF">CX676_17120</name>
</gene>
<dbReference type="KEGG" id="pzh:CX676_17120"/>
<organism evidence="2 3">
    <name type="scientific">Paracoccus zhejiangensis</name>
    <dbReference type="NCBI Taxonomy" id="1077935"/>
    <lineage>
        <taxon>Bacteria</taxon>
        <taxon>Pseudomonadati</taxon>
        <taxon>Pseudomonadota</taxon>
        <taxon>Alphaproteobacteria</taxon>
        <taxon>Rhodobacterales</taxon>
        <taxon>Paracoccaceae</taxon>
        <taxon>Paracoccus</taxon>
    </lineage>
</organism>
<dbReference type="CDD" id="cd06578">
    <property type="entry name" value="HemD"/>
    <property type="match status" value="1"/>
</dbReference>
<dbReference type="Pfam" id="PF02602">
    <property type="entry name" value="HEM4"/>
    <property type="match status" value="1"/>
</dbReference>
<protein>
    <submittedName>
        <fullName evidence="2">Uroporphyrinogen-III synthase</fullName>
    </submittedName>
</protein>
<dbReference type="SUPFAM" id="SSF69618">
    <property type="entry name" value="HemD-like"/>
    <property type="match status" value="1"/>
</dbReference>
<feature type="domain" description="Tetrapyrrole biosynthesis uroporphyrinogen III synthase" evidence="1">
    <location>
        <begin position="36"/>
        <end position="217"/>
    </location>
</feature>
<dbReference type="AlphaFoldDB" id="A0A2H5F284"/>
<proteinExistence type="predicted"/>
<dbReference type="Gene3D" id="3.40.50.10090">
    <property type="match status" value="1"/>
</dbReference>
<evidence type="ECO:0000313" key="2">
    <source>
        <dbReference type="EMBL" id="AUH65660.1"/>
    </source>
</evidence>
<keyword evidence="3" id="KW-1185">Reference proteome</keyword>
<accession>A0A2H5F284</accession>
<name>A0A2H5F284_9RHOB</name>
<evidence type="ECO:0000259" key="1">
    <source>
        <dbReference type="Pfam" id="PF02602"/>
    </source>
</evidence>
<dbReference type="GO" id="GO:0004852">
    <property type="term" value="F:uroporphyrinogen-III synthase activity"/>
    <property type="evidence" value="ECO:0007669"/>
    <property type="project" value="InterPro"/>
</dbReference>
<dbReference type="OrthoDB" id="7204250at2"/>
<dbReference type="GO" id="GO:0033014">
    <property type="term" value="P:tetrapyrrole biosynthetic process"/>
    <property type="evidence" value="ECO:0007669"/>
    <property type="project" value="InterPro"/>
</dbReference>
<dbReference type="InterPro" id="IPR003754">
    <property type="entry name" value="4pyrrol_synth_uPrphyn_synth"/>
</dbReference>
<dbReference type="RefSeq" id="WP_101753633.1">
    <property type="nucleotide sequence ID" value="NZ_CP025430.1"/>
</dbReference>
<reference evidence="2 3" key="1">
    <citation type="journal article" date="2013" name="Antonie Van Leeuwenhoek">
        <title>Paracoccus zhejiangensis sp. nov., isolated from activated sludge in wastewater-treatment system.</title>
        <authorList>
            <person name="Wu Z.G."/>
            <person name="Zhang D.F."/>
            <person name="Liu Y.L."/>
            <person name="Wang F."/>
            <person name="Jiang X."/>
            <person name="Li C."/>
            <person name="Li S.P."/>
            <person name="Hong Q."/>
            <person name="Li W.J."/>
        </authorList>
    </citation>
    <scope>NUCLEOTIDE SEQUENCE [LARGE SCALE GENOMIC DNA]</scope>
    <source>
        <strain evidence="2 3">J6</strain>
    </source>
</reference>
<dbReference type="EMBL" id="CP025430">
    <property type="protein sequence ID" value="AUH65660.1"/>
    <property type="molecule type" value="Genomic_DNA"/>
</dbReference>
<sequence>MPSTAPDVPPRPTVLLTRPEADSRRFAAGLPPELPVVISPILRIVPVAHDAARLASAPGLVFTSAHAVATAGPGQGRLALCVGPRTAALARAAGFDVQEGATGEAGGLLPLIAANPVPLIHPQGRHLARALPVEGMVVYDQWSQPLSDAAQGLLAGAAPVILPLFSPRSARLLSEAAENAPKAPIWLAAISESARANWGHSVERSRIAARPDADGVIKAILSLLSPEQ</sequence>
<evidence type="ECO:0000313" key="3">
    <source>
        <dbReference type="Proteomes" id="UP000234530"/>
    </source>
</evidence>